<dbReference type="Proteomes" id="UP000747542">
    <property type="component" value="Unassembled WGS sequence"/>
</dbReference>
<dbReference type="InterPro" id="IPR005331">
    <property type="entry name" value="Sulfotransferase"/>
</dbReference>
<evidence type="ECO:0000256" key="1">
    <source>
        <dbReference type="SAM" id="MobiDB-lite"/>
    </source>
</evidence>
<feature type="region of interest" description="Disordered" evidence="1">
    <location>
        <begin position="83"/>
        <end position="105"/>
    </location>
</feature>
<dbReference type="Pfam" id="PF03567">
    <property type="entry name" value="Sulfotransfer_2"/>
    <property type="match status" value="1"/>
</dbReference>
<dbReference type="GO" id="GO:0008146">
    <property type="term" value="F:sulfotransferase activity"/>
    <property type="evidence" value="ECO:0007669"/>
    <property type="project" value="InterPro"/>
</dbReference>
<evidence type="ECO:0000313" key="2">
    <source>
        <dbReference type="EMBL" id="KAG7154795.1"/>
    </source>
</evidence>
<dbReference type="GO" id="GO:0016020">
    <property type="term" value="C:membrane"/>
    <property type="evidence" value="ECO:0007669"/>
    <property type="project" value="InterPro"/>
</dbReference>
<gene>
    <name evidence="2" type="ORF">Hamer_G018528</name>
</gene>
<proteinExistence type="predicted"/>
<dbReference type="EMBL" id="JAHLQT010043933">
    <property type="protein sequence ID" value="KAG7154795.1"/>
    <property type="molecule type" value="Genomic_DNA"/>
</dbReference>
<dbReference type="AlphaFoldDB" id="A0A8J5JFT6"/>
<organism evidence="2 3">
    <name type="scientific">Homarus americanus</name>
    <name type="common">American lobster</name>
    <dbReference type="NCBI Taxonomy" id="6706"/>
    <lineage>
        <taxon>Eukaryota</taxon>
        <taxon>Metazoa</taxon>
        <taxon>Ecdysozoa</taxon>
        <taxon>Arthropoda</taxon>
        <taxon>Crustacea</taxon>
        <taxon>Multicrustacea</taxon>
        <taxon>Malacostraca</taxon>
        <taxon>Eumalacostraca</taxon>
        <taxon>Eucarida</taxon>
        <taxon>Decapoda</taxon>
        <taxon>Pleocyemata</taxon>
        <taxon>Astacidea</taxon>
        <taxon>Nephropoidea</taxon>
        <taxon>Nephropidae</taxon>
        <taxon>Homarus</taxon>
    </lineage>
</organism>
<sequence>MYSQYIPRFFFLKRNHMLFCWQYKVGSTAWNAMFAHLLNQTNIIKDRNFYDMQKKMTVKNGLGLSFYRFILVRDPFTRLPSATVTASKTPHTGRGRGRPTARFSV</sequence>
<reference evidence="2" key="1">
    <citation type="journal article" date="2021" name="Sci. Adv.">
        <title>The American lobster genome reveals insights on longevity, neural, and immune adaptations.</title>
        <authorList>
            <person name="Polinski J.M."/>
            <person name="Zimin A.V."/>
            <person name="Clark K.F."/>
            <person name="Kohn A.B."/>
            <person name="Sadowski N."/>
            <person name="Timp W."/>
            <person name="Ptitsyn A."/>
            <person name="Khanna P."/>
            <person name="Romanova D.Y."/>
            <person name="Williams P."/>
            <person name="Greenwood S.J."/>
            <person name="Moroz L.L."/>
            <person name="Walt D.R."/>
            <person name="Bodnar A.G."/>
        </authorList>
    </citation>
    <scope>NUCLEOTIDE SEQUENCE</scope>
    <source>
        <strain evidence="2">GMGI-L3</strain>
    </source>
</reference>
<keyword evidence="3" id="KW-1185">Reference proteome</keyword>
<name>A0A8J5JFT6_HOMAM</name>
<protein>
    <submittedName>
        <fullName evidence="2">Putative Sulfotransferase domain-containing protein 4</fullName>
    </submittedName>
</protein>
<accession>A0A8J5JFT6</accession>
<comment type="caution">
    <text evidence="2">The sequence shown here is derived from an EMBL/GenBank/DDBJ whole genome shotgun (WGS) entry which is preliminary data.</text>
</comment>
<evidence type="ECO:0000313" key="3">
    <source>
        <dbReference type="Proteomes" id="UP000747542"/>
    </source>
</evidence>